<protein>
    <recommendedName>
        <fullName evidence="2">Importin N-terminal domain-containing protein</fullName>
    </recommendedName>
</protein>
<gene>
    <name evidence="3" type="ORF">FPE_LOCUS22507</name>
</gene>
<feature type="domain" description="Importin N-terminal" evidence="2">
    <location>
        <begin position="57"/>
        <end position="114"/>
    </location>
</feature>
<keyword evidence="4" id="KW-1185">Reference proteome</keyword>
<proteinExistence type="predicted"/>
<dbReference type="Proteomes" id="UP000834106">
    <property type="component" value="Chromosome 13"/>
</dbReference>
<sequence>MEYTPCTEGVYNPPEAPLVIGFVLSHTGDSSKTNMAMEVTQVLLSAQSVDSTVRNHAEETLKQIQEQNLPNFLLSLSGELSSEEKPAESRKLAGLILKNTLDAKEQRRKYELVQRWLSLDVALKSQCYDTEIHHNPASKPEKNSNKPETSNSGKTTSVDVVN</sequence>
<name>A0AAD2E107_9LAMI</name>
<dbReference type="InterPro" id="IPR016024">
    <property type="entry name" value="ARM-type_fold"/>
</dbReference>
<feature type="region of interest" description="Disordered" evidence="1">
    <location>
        <begin position="133"/>
        <end position="162"/>
    </location>
</feature>
<dbReference type="AlphaFoldDB" id="A0AAD2E107"/>
<dbReference type="InterPro" id="IPR001494">
    <property type="entry name" value="Importin-beta_N"/>
</dbReference>
<dbReference type="GO" id="GO:0006886">
    <property type="term" value="P:intracellular protein transport"/>
    <property type="evidence" value="ECO:0007669"/>
    <property type="project" value="InterPro"/>
</dbReference>
<dbReference type="InterPro" id="IPR011989">
    <property type="entry name" value="ARM-like"/>
</dbReference>
<feature type="compositionally biased region" description="Polar residues" evidence="1">
    <location>
        <begin position="146"/>
        <end position="162"/>
    </location>
</feature>
<dbReference type="GO" id="GO:0031267">
    <property type="term" value="F:small GTPase binding"/>
    <property type="evidence" value="ECO:0007669"/>
    <property type="project" value="InterPro"/>
</dbReference>
<dbReference type="EMBL" id="OU503048">
    <property type="protein sequence ID" value="CAI9775077.1"/>
    <property type="molecule type" value="Genomic_DNA"/>
</dbReference>
<organism evidence="3 4">
    <name type="scientific">Fraxinus pennsylvanica</name>
    <dbReference type="NCBI Taxonomy" id="56036"/>
    <lineage>
        <taxon>Eukaryota</taxon>
        <taxon>Viridiplantae</taxon>
        <taxon>Streptophyta</taxon>
        <taxon>Embryophyta</taxon>
        <taxon>Tracheophyta</taxon>
        <taxon>Spermatophyta</taxon>
        <taxon>Magnoliopsida</taxon>
        <taxon>eudicotyledons</taxon>
        <taxon>Gunneridae</taxon>
        <taxon>Pentapetalae</taxon>
        <taxon>asterids</taxon>
        <taxon>lamiids</taxon>
        <taxon>Lamiales</taxon>
        <taxon>Oleaceae</taxon>
        <taxon>Oleeae</taxon>
        <taxon>Fraxinus</taxon>
    </lineage>
</organism>
<dbReference type="Pfam" id="PF03810">
    <property type="entry name" value="IBN_N"/>
    <property type="match status" value="1"/>
</dbReference>
<evidence type="ECO:0000313" key="4">
    <source>
        <dbReference type="Proteomes" id="UP000834106"/>
    </source>
</evidence>
<dbReference type="SUPFAM" id="SSF48371">
    <property type="entry name" value="ARM repeat"/>
    <property type="match status" value="1"/>
</dbReference>
<feature type="compositionally biased region" description="Basic and acidic residues" evidence="1">
    <location>
        <begin position="133"/>
        <end position="145"/>
    </location>
</feature>
<reference evidence="3" key="1">
    <citation type="submission" date="2023-05" db="EMBL/GenBank/DDBJ databases">
        <authorList>
            <person name="Huff M."/>
        </authorList>
    </citation>
    <scope>NUCLEOTIDE SEQUENCE</scope>
</reference>
<dbReference type="Gene3D" id="1.25.10.10">
    <property type="entry name" value="Leucine-rich Repeat Variant"/>
    <property type="match status" value="1"/>
</dbReference>
<evidence type="ECO:0000259" key="2">
    <source>
        <dbReference type="Pfam" id="PF03810"/>
    </source>
</evidence>
<evidence type="ECO:0000256" key="1">
    <source>
        <dbReference type="SAM" id="MobiDB-lite"/>
    </source>
</evidence>
<evidence type="ECO:0000313" key="3">
    <source>
        <dbReference type="EMBL" id="CAI9775077.1"/>
    </source>
</evidence>
<accession>A0AAD2E107</accession>